<reference evidence="1 2" key="1">
    <citation type="submission" date="2015-12" db="EMBL/GenBank/DDBJ databases">
        <title>Draft genome sequence of Moniliophthora roreri, the causal agent of frosty pod rot of cacao.</title>
        <authorList>
            <person name="Aime M.C."/>
            <person name="Diaz-Valderrama J.R."/>
            <person name="Kijpornyongpan T."/>
            <person name="Phillips-Mora W."/>
        </authorList>
    </citation>
    <scope>NUCLEOTIDE SEQUENCE [LARGE SCALE GENOMIC DNA]</scope>
    <source>
        <strain evidence="1 2">MCA 2952</strain>
    </source>
</reference>
<protein>
    <submittedName>
        <fullName evidence="1">Uncharacterized protein</fullName>
    </submittedName>
</protein>
<organism evidence="1 2">
    <name type="scientific">Moniliophthora roreri</name>
    <name type="common">Frosty pod rot fungus</name>
    <name type="synonym">Monilia roreri</name>
    <dbReference type="NCBI Taxonomy" id="221103"/>
    <lineage>
        <taxon>Eukaryota</taxon>
        <taxon>Fungi</taxon>
        <taxon>Dikarya</taxon>
        <taxon>Basidiomycota</taxon>
        <taxon>Agaricomycotina</taxon>
        <taxon>Agaricomycetes</taxon>
        <taxon>Agaricomycetidae</taxon>
        <taxon>Agaricales</taxon>
        <taxon>Marasmiineae</taxon>
        <taxon>Marasmiaceae</taxon>
        <taxon>Moniliophthora</taxon>
    </lineage>
</organism>
<dbReference type="EMBL" id="LATX01001445">
    <property type="protein sequence ID" value="KTB41540.1"/>
    <property type="molecule type" value="Genomic_DNA"/>
</dbReference>
<sequence length="85" mass="9230">MPEIPPNLLENNEVMPMNAKRGGPIGFLMRNCFLPSTGSISVSQDVGNAFDSGGLKCTNTPGIFQVDQITRFVDNNQSTRTTANR</sequence>
<proteinExistence type="predicted"/>
<gene>
    <name evidence="1" type="ORF">WG66_5892</name>
</gene>
<dbReference type="AlphaFoldDB" id="A0A0W0FZ08"/>
<dbReference type="Proteomes" id="UP000054988">
    <property type="component" value="Unassembled WGS sequence"/>
</dbReference>
<evidence type="ECO:0000313" key="2">
    <source>
        <dbReference type="Proteomes" id="UP000054988"/>
    </source>
</evidence>
<name>A0A0W0FZ08_MONRR</name>
<comment type="caution">
    <text evidence="1">The sequence shown here is derived from an EMBL/GenBank/DDBJ whole genome shotgun (WGS) entry which is preliminary data.</text>
</comment>
<accession>A0A0W0FZ08</accession>
<evidence type="ECO:0000313" key="1">
    <source>
        <dbReference type="EMBL" id="KTB41540.1"/>
    </source>
</evidence>